<gene>
    <name evidence="9" type="ORF">AOCH_004297</name>
</gene>
<dbReference type="GO" id="GO:0016705">
    <property type="term" value="F:oxidoreductase activity, acting on paired donors, with incorporation or reduction of molecular oxygen"/>
    <property type="evidence" value="ECO:0007669"/>
    <property type="project" value="InterPro"/>
</dbReference>
<evidence type="ECO:0000256" key="6">
    <source>
        <dbReference type="PIRSR" id="PIRSR602401-1"/>
    </source>
</evidence>
<dbReference type="EMBL" id="JYKN01003343">
    <property type="protein sequence ID" value="KKK12942.1"/>
    <property type="molecule type" value="Genomic_DNA"/>
</dbReference>
<keyword evidence="8" id="KW-0812">Transmembrane</keyword>
<evidence type="ECO:0000256" key="4">
    <source>
        <dbReference type="ARBA" id="ARBA00023002"/>
    </source>
</evidence>
<comment type="caution">
    <text evidence="9">The sequence shown here is derived from an EMBL/GenBank/DDBJ whole genome shotgun (WGS) entry which is preliminary data.</text>
</comment>
<dbReference type="GO" id="GO:0044550">
    <property type="term" value="P:secondary metabolite biosynthetic process"/>
    <property type="evidence" value="ECO:0007669"/>
    <property type="project" value="UniProtKB-ARBA"/>
</dbReference>
<sequence length="588" mass="66862">MLWSALFFGLVGIFALDYLRGLYKNIRIAQRTGLRYVLVPFSFSIPLTILFNTRWLPYMVNHWLPEWAADLVNDVFYNLRWSTKDRQVKKFGKVYLVVTPRDVLCHVADASVVTQVVNTRGSFPKPVWQYKVLELYGPNVVTCDDAQWARHRRQTATIFNEKNNDLVWKESIRLAQGMLEHWRESSSIDTRGGFKVEHGRDDILKFTLNVFSGAGFGVVMPFKPVPKDSVEGPKGIFQDTPTPPQGFDFTFRSVVAYMNLKIANIVFANLMLPQSLKTMLFPFIKQDIAAHKDLERYMKTLISTSGAEDTRTASNLIQGMLKYRKSEEMAGSKERGLSDLEIMSNALIFTIAGHETSATTLRYSILLLALDQDVQDWVYEGILEATRDEPSNATDWNYASVYPKLVTPLCVMLEAMRLYPPVVTIPKWTGESARTIHYQDKSILLEPGVNINLIVNATHYSEEYWGSDAEKFHPQRWDASNKESFLARNADLQGLNGPGLEYPTIHKPVRGAYAAFSDGHRACLGKKFAQVEIVVALAVILREYRVELAWKGNEGRTRAERILKESAAVMTLAMRDDVPLVFHKRLSV</sequence>
<dbReference type="Pfam" id="PF00067">
    <property type="entry name" value="p450"/>
    <property type="match status" value="1"/>
</dbReference>
<dbReference type="InterPro" id="IPR002401">
    <property type="entry name" value="Cyt_P450_E_grp-I"/>
</dbReference>
<dbReference type="InterPro" id="IPR036396">
    <property type="entry name" value="Cyt_P450_sf"/>
</dbReference>
<dbReference type="PANTHER" id="PTHR24305:SF166">
    <property type="entry name" value="CYTOCHROME P450 12A4, MITOCHONDRIAL-RELATED"/>
    <property type="match status" value="1"/>
</dbReference>
<evidence type="ECO:0008006" key="11">
    <source>
        <dbReference type="Google" id="ProtNLM"/>
    </source>
</evidence>
<evidence type="ECO:0000313" key="9">
    <source>
        <dbReference type="EMBL" id="KKK12942.1"/>
    </source>
</evidence>
<keyword evidence="5 6" id="KW-0408">Iron</keyword>
<evidence type="ECO:0000313" key="10">
    <source>
        <dbReference type="Proteomes" id="UP000034947"/>
    </source>
</evidence>
<comment type="similarity">
    <text evidence="2 7">Belongs to the cytochrome P450 family.</text>
</comment>
<keyword evidence="7" id="KW-0503">Monooxygenase</keyword>
<organism evidence="9 10">
    <name type="scientific">Aspergillus ochraceoroseus</name>
    <dbReference type="NCBI Taxonomy" id="138278"/>
    <lineage>
        <taxon>Eukaryota</taxon>
        <taxon>Fungi</taxon>
        <taxon>Dikarya</taxon>
        <taxon>Ascomycota</taxon>
        <taxon>Pezizomycotina</taxon>
        <taxon>Eurotiomycetes</taxon>
        <taxon>Eurotiomycetidae</taxon>
        <taxon>Eurotiales</taxon>
        <taxon>Aspergillaceae</taxon>
        <taxon>Aspergillus</taxon>
        <taxon>Aspergillus subgen. Nidulantes</taxon>
    </lineage>
</organism>
<keyword evidence="4 7" id="KW-0560">Oxidoreductase</keyword>
<keyword evidence="6 7" id="KW-0349">Heme</keyword>
<keyword evidence="8" id="KW-0472">Membrane</keyword>
<dbReference type="PRINTS" id="PR00463">
    <property type="entry name" value="EP450I"/>
</dbReference>
<dbReference type="SUPFAM" id="SSF48264">
    <property type="entry name" value="Cytochrome P450"/>
    <property type="match status" value="1"/>
</dbReference>
<dbReference type="Proteomes" id="UP000034947">
    <property type="component" value="Unassembled WGS sequence"/>
</dbReference>
<dbReference type="GO" id="GO:0005506">
    <property type="term" value="F:iron ion binding"/>
    <property type="evidence" value="ECO:0007669"/>
    <property type="project" value="InterPro"/>
</dbReference>
<dbReference type="VEuPathDB" id="FungiDB:P175DRAFT_0500961"/>
<keyword evidence="8" id="KW-1133">Transmembrane helix</keyword>
<evidence type="ECO:0000256" key="8">
    <source>
        <dbReference type="SAM" id="Phobius"/>
    </source>
</evidence>
<evidence type="ECO:0000256" key="5">
    <source>
        <dbReference type="ARBA" id="ARBA00023004"/>
    </source>
</evidence>
<keyword evidence="3 6" id="KW-0479">Metal-binding</keyword>
<accession>A0A0F8WNQ4</accession>
<dbReference type="PROSITE" id="PS00086">
    <property type="entry name" value="CYTOCHROME_P450"/>
    <property type="match status" value="1"/>
</dbReference>
<dbReference type="InterPro" id="IPR001128">
    <property type="entry name" value="Cyt_P450"/>
</dbReference>
<feature type="transmembrane region" description="Helical" evidence="8">
    <location>
        <begin position="6"/>
        <end position="23"/>
    </location>
</feature>
<proteinExistence type="inferred from homology"/>
<dbReference type="AlphaFoldDB" id="A0A0F8WNQ4"/>
<feature type="binding site" description="axial binding residue" evidence="6">
    <location>
        <position position="523"/>
    </location>
    <ligand>
        <name>heme</name>
        <dbReference type="ChEBI" id="CHEBI:30413"/>
    </ligand>
    <ligandPart>
        <name>Fe</name>
        <dbReference type="ChEBI" id="CHEBI:18248"/>
    </ligandPart>
</feature>
<evidence type="ECO:0000256" key="1">
    <source>
        <dbReference type="ARBA" id="ARBA00001971"/>
    </source>
</evidence>
<feature type="transmembrane region" description="Helical" evidence="8">
    <location>
        <begin position="35"/>
        <end position="56"/>
    </location>
</feature>
<protein>
    <recommendedName>
        <fullName evidence="11">Cytochrome P450 monooxygenase</fullName>
    </recommendedName>
</protein>
<dbReference type="OrthoDB" id="1470350at2759"/>
<evidence type="ECO:0000256" key="3">
    <source>
        <dbReference type="ARBA" id="ARBA00022723"/>
    </source>
</evidence>
<dbReference type="GO" id="GO:0004497">
    <property type="term" value="F:monooxygenase activity"/>
    <property type="evidence" value="ECO:0007669"/>
    <property type="project" value="UniProtKB-KW"/>
</dbReference>
<dbReference type="GO" id="GO:0020037">
    <property type="term" value="F:heme binding"/>
    <property type="evidence" value="ECO:0007669"/>
    <property type="project" value="InterPro"/>
</dbReference>
<dbReference type="InterPro" id="IPR050121">
    <property type="entry name" value="Cytochrome_P450_monoxygenase"/>
</dbReference>
<dbReference type="PRINTS" id="PR00385">
    <property type="entry name" value="P450"/>
</dbReference>
<name>A0A0F8WNQ4_9EURO</name>
<reference evidence="9 10" key="1">
    <citation type="submission" date="2015-02" db="EMBL/GenBank/DDBJ databases">
        <title>Draft Genome Sequences of Two Closely-Related Aflatoxigenic Aspergillus Species Obtained from the Cote d'Ivoire.</title>
        <authorList>
            <person name="Moore G.G."/>
            <person name="Beltz S.B."/>
            <person name="Mack B.M."/>
        </authorList>
    </citation>
    <scope>NUCLEOTIDE SEQUENCE [LARGE SCALE GENOMIC DNA]</scope>
    <source>
        <strain evidence="9 10">SRRC1432</strain>
    </source>
</reference>
<dbReference type="InterPro" id="IPR017972">
    <property type="entry name" value="Cyt_P450_CS"/>
</dbReference>
<evidence type="ECO:0000256" key="7">
    <source>
        <dbReference type="RuleBase" id="RU000461"/>
    </source>
</evidence>
<dbReference type="CDD" id="cd11070">
    <property type="entry name" value="CYP56-like"/>
    <property type="match status" value="1"/>
</dbReference>
<comment type="cofactor">
    <cofactor evidence="1 6">
        <name>heme</name>
        <dbReference type="ChEBI" id="CHEBI:30413"/>
    </cofactor>
</comment>
<dbReference type="PANTHER" id="PTHR24305">
    <property type="entry name" value="CYTOCHROME P450"/>
    <property type="match status" value="1"/>
</dbReference>
<dbReference type="Gene3D" id="1.10.630.10">
    <property type="entry name" value="Cytochrome P450"/>
    <property type="match status" value="1"/>
</dbReference>
<evidence type="ECO:0000256" key="2">
    <source>
        <dbReference type="ARBA" id="ARBA00010617"/>
    </source>
</evidence>
<keyword evidence="10" id="KW-1185">Reference proteome</keyword>